<gene>
    <name evidence="4" type="ORF">G3M58_85715</name>
</gene>
<organism evidence="4">
    <name type="scientific">Streptomyces sp. SID7499</name>
    <dbReference type="NCBI Taxonomy" id="2706086"/>
    <lineage>
        <taxon>Bacteria</taxon>
        <taxon>Bacillati</taxon>
        <taxon>Actinomycetota</taxon>
        <taxon>Actinomycetes</taxon>
        <taxon>Kitasatosporales</taxon>
        <taxon>Streptomycetaceae</taxon>
        <taxon>Streptomyces</taxon>
    </lineage>
</organism>
<sequence>MTSIDVHELTKEYGTTRAVDRLSFRVQPGRVTGFLGPNGAGKSTAMRLVLGLDRPTGGSATIGGK</sequence>
<proteinExistence type="inferred from homology"/>
<protein>
    <submittedName>
        <fullName evidence="4">ATP-binding cassette domain-containing protein</fullName>
    </submittedName>
</protein>
<comment type="similarity">
    <text evidence="1">Belongs to the ABC transporter superfamily.</text>
</comment>
<dbReference type="EMBL" id="JAAGMN010009224">
    <property type="protein sequence ID" value="NEE21554.1"/>
    <property type="molecule type" value="Genomic_DNA"/>
</dbReference>
<dbReference type="InterPro" id="IPR027417">
    <property type="entry name" value="P-loop_NTPase"/>
</dbReference>
<feature type="non-terminal residue" evidence="4">
    <location>
        <position position="65"/>
    </location>
</feature>
<dbReference type="SUPFAM" id="SSF52540">
    <property type="entry name" value="P-loop containing nucleoside triphosphate hydrolases"/>
    <property type="match status" value="1"/>
</dbReference>
<dbReference type="InterPro" id="IPR003439">
    <property type="entry name" value="ABC_transporter-like_ATP-bd"/>
</dbReference>
<evidence type="ECO:0000259" key="3">
    <source>
        <dbReference type="Pfam" id="PF00005"/>
    </source>
</evidence>
<reference evidence="4" key="1">
    <citation type="submission" date="2020-01" db="EMBL/GenBank/DDBJ databases">
        <title>Insect and environment-associated Actinomycetes.</title>
        <authorList>
            <person name="Currrie C."/>
            <person name="Chevrette M."/>
            <person name="Carlson C."/>
            <person name="Stubbendieck R."/>
            <person name="Wendt-Pienkowski E."/>
        </authorList>
    </citation>
    <scope>NUCLEOTIDE SEQUENCE</scope>
    <source>
        <strain evidence="4">SID7499</strain>
    </source>
</reference>
<name>A0A6G3XV81_9ACTN</name>
<dbReference type="PANTHER" id="PTHR43335:SF4">
    <property type="entry name" value="ABC TRANSPORTER, ATP-BINDING PROTEIN"/>
    <property type="match status" value="1"/>
</dbReference>
<comment type="caution">
    <text evidence="4">The sequence shown here is derived from an EMBL/GenBank/DDBJ whole genome shotgun (WGS) entry which is preliminary data.</text>
</comment>
<keyword evidence="2" id="KW-0813">Transport</keyword>
<dbReference type="Pfam" id="PF00005">
    <property type="entry name" value="ABC_tran"/>
    <property type="match status" value="1"/>
</dbReference>
<dbReference type="GO" id="GO:0016887">
    <property type="term" value="F:ATP hydrolysis activity"/>
    <property type="evidence" value="ECO:0007669"/>
    <property type="project" value="InterPro"/>
</dbReference>
<keyword evidence="4" id="KW-0067">ATP-binding</keyword>
<feature type="domain" description="ABC transporter" evidence="3">
    <location>
        <begin position="20"/>
        <end position="64"/>
    </location>
</feature>
<dbReference type="Gene3D" id="3.40.50.300">
    <property type="entry name" value="P-loop containing nucleotide triphosphate hydrolases"/>
    <property type="match status" value="1"/>
</dbReference>
<accession>A0A6G3XV81</accession>
<evidence type="ECO:0000313" key="4">
    <source>
        <dbReference type="EMBL" id="NEE21554.1"/>
    </source>
</evidence>
<keyword evidence="4" id="KW-0547">Nucleotide-binding</keyword>
<dbReference type="PANTHER" id="PTHR43335">
    <property type="entry name" value="ABC TRANSPORTER, ATP-BINDING PROTEIN"/>
    <property type="match status" value="1"/>
</dbReference>
<dbReference type="AlphaFoldDB" id="A0A6G3XV81"/>
<dbReference type="GO" id="GO:0005524">
    <property type="term" value="F:ATP binding"/>
    <property type="evidence" value="ECO:0007669"/>
    <property type="project" value="UniProtKB-KW"/>
</dbReference>
<evidence type="ECO:0000256" key="1">
    <source>
        <dbReference type="ARBA" id="ARBA00005417"/>
    </source>
</evidence>
<evidence type="ECO:0000256" key="2">
    <source>
        <dbReference type="ARBA" id="ARBA00022448"/>
    </source>
</evidence>